<dbReference type="EMBL" id="CP017195">
    <property type="protein sequence ID" value="QDJ27168.1"/>
    <property type="molecule type" value="Genomic_DNA"/>
</dbReference>
<dbReference type="RefSeq" id="WP_188347918.1">
    <property type="nucleotide sequence ID" value="NZ_CP017195.1"/>
</dbReference>
<organism evidence="3 4">
    <name type="scientific">Pseudolactococcus paracarnosus</name>
    <dbReference type="NCBI Taxonomy" id="2749962"/>
    <lineage>
        <taxon>Bacteria</taxon>
        <taxon>Bacillati</taxon>
        <taxon>Bacillota</taxon>
        <taxon>Bacilli</taxon>
        <taxon>Lactobacillales</taxon>
        <taxon>Streptococcaceae</taxon>
        <taxon>Pseudolactococcus</taxon>
    </lineage>
</organism>
<evidence type="ECO:0000256" key="2">
    <source>
        <dbReference type="SAM" id="MobiDB-lite"/>
    </source>
</evidence>
<dbReference type="KEGG" id="lpaa:BHS01_00615"/>
<feature type="compositionally biased region" description="Polar residues" evidence="2">
    <location>
        <begin position="246"/>
        <end position="265"/>
    </location>
</feature>
<feature type="compositionally biased region" description="Polar residues" evidence="2">
    <location>
        <begin position="177"/>
        <end position="191"/>
    </location>
</feature>
<dbReference type="Proteomes" id="UP000516280">
    <property type="component" value="Chromosome"/>
</dbReference>
<feature type="compositionally biased region" description="Pro residues" evidence="2">
    <location>
        <begin position="215"/>
        <end position="231"/>
    </location>
</feature>
<dbReference type="AlphaFoldDB" id="A0A7L4W9Z0"/>
<feature type="coiled-coil region" evidence="1">
    <location>
        <begin position="139"/>
        <end position="171"/>
    </location>
</feature>
<gene>
    <name evidence="3" type="ORF">BHS01_00615</name>
</gene>
<evidence type="ECO:0000256" key="1">
    <source>
        <dbReference type="SAM" id="Coils"/>
    </source>
</evidence>
<evidence type="ECO:0000313" key="3">
    <source>
        <dbReference type="EMBL" id="QDJ27168.1"/>
    </source>
</evidence>
<accession>A0A7L4W9Z0</accession>
<feature type="compositionally biased region" description="Low complexity" evidence="2">
    <location>
        <begin position="192"/>
        <end position="207"/>
    </location>
</feature>
<name>A0A7L4W9Z0_9LACT</name>
<keyword evidence="1" id="KW-0175">Coiled coil</keyword>
<feature type="compositionally biased region" description="Low complexity" evidence="2">
    <location>
        <begin position="232"/>
        <end position="245"/>
    </location>
</feature>
<protein>
    <submittedName>
        <fullName evidence="3">Uncharacterized protein</fullName>
    </submittedName>
</protein>
<feature type="region of interest" description="Disordered" evidence="2">
    <location>
        <begin position="172"/>
        <end position="271"/>
    </location>
</feature>
<proteinExistence type="predicted"/>
<evidence type="ECO:0000313" key="4">
    <source>
        <dbReference type="Proteomes" id="UP000516280"/>
    </source>
</evidence>
<sequence length="271" mass="28900">MKHKKLILSLVLILCIFSGITVGFIHQKQVKDDRMAQEKLDKQRKMLKQAATAVDTAYQARSDKDVAYAETAVSKLSSHQKADKRQLIKKLTQLKSYLKQISDVSIALSKATQSKTEEDIKATQALIDMGTSDYLKADKTDAQNKLSTLIAQIAKEKAETEAKTKAEAQAKQVASEALQQPSNAVQAPSVETYSPAPQQPYQAPTQSAGGNSYIPPAPSATPSPAPAPTSPPSSASRTAGSSVTTGNASGTTNSPGGWDSPNNASMGEWRP</sequence>
<reference evidence="3 4" key="1">
    <citation type="submission" date="2016-09" db="EMBL/GenBank/DDBJ databases">
        <title>Lactic acid bacteria from MAP meat Genome sequencing and assembly.</title>
        <authorList>
            <person name="Behr J."/>
            <person name="Hilgarth M."/>
            <person name="Vogel R.F."/>
        </authorList>
    </citation>
    <scope>NUCLEOTIDE SEQUENCE [LARGE SCALE GENOMIC DNA]</scope>
    <source>
        <strain evidence="3 4">TMW21615</strain>
    </source>
</reference>